<comment type="caution">
    <text evidence="6">The sequence shown here is derived from an EMBL/GenBank/DDBJ whole genome shotgun (WGS) entry which is preliminary data.</text>
</comment>
<evidence type="ECO:0000313" key="7">
    <source>
        <dbReference type="Proteomes" id="UP000633509"/>
    </source>
</evidence>
<dbReference type="PANTHER" id="PTHR11986:SF79">
    <property type="entry name" value="ACETYLORNITHINE AMINOTRANSFERASE, MITOCHONDRIAL"/>
    <property type="match status" value="1"/>
</dbReference>
<name>A0ABR9LNN9_9ACTN</name>
<dbReference type="InterPro" id="IPR015422">
    <property type="entry name" value="PyrdxlP-dep_Trfase_small"/>
</dbReference>
<organism evidence="6 7">
    <name type="scientific">Nonomuraea angiospora</name>
    <dbReference type="NCBI Taxonomy" id="46172"/>
    <lineage>
        <taxon>Bacteria</taxon>
        <taxon>Bacillati</taxon>
        <taxon>Actinomycetota</taxon>
        <taxon>Actinomycetes</taxon>
        <taxon>Streptosporangiales</taxon>
        <taxon>Streptosporangiaceae</taxon>
        <taxon>Nonomuraea</taxon>
    </lineage>
</organism>
<gene>
    <name evidence="6" type="ORF">H4W80_000536</name>
</gene>
<evidence type="ECO:0000256" key="2">
    <source>
        <dbReference type="ARBA" id="ARBA00022576"/>
    </source>
</evidence>
<keyword evidence="7" id="KW-1185">Reference proteome</keyword>
<keyword evidence="2 6" id="KW-0032">Aminotransferase</keyword>
<dbReference type="Gene3D" id="3.90.1150.10">
    <property type="entry name" value="Aspartate Aminotransferase, domain 1"/>
    <property type="match status" value="1"/>
</dbReference>
<evidence type="ECO:0000256" key="5">
    <source>
        <dbReference type="RuleBase" id="RU003560"/>
    </source>
</evidence>
<dbReference type="InterPro" id="IPR050103">
    <property type="entry name" value="Class-III_PLP-dep_AT"/>
</dbReference>
<evidence type="ECO:0000313" key="6">
    <source>
        <dbReference type="EMBL" id="MBE1582278.1"/>
    </source>
</evidence>
<dbReference type="EMBL" id="JADBEK010000001">
    <property type="protein sequence ID" value="MBE1582278.1"/>
    <property type="molecule type" value="Genomic_DNA"/>
</dbReference>
<dbReference type="RefSeq" id="WP_192783582.1">
    <property type="nucleotide sequence ID" value="NZ_JBHSKR010000021.1"/>
</dbReference>
<dbReference type="PROSITE" id="PS00600">
    <property type="entry name" value="AA_TRANSFER_CLASS_3"/>
    <property type="match status" value="1"/>
</dbReference>
<protein>
    <submittedName>
        <fullName evidence="6">Putrescine aminotransferase</fullName>
        <ecNumber evidence="6">2.6.1.82</ecNumber>
    </submittedName>
</protein>
<dbReference type="Gene3D" id="3.40.640.10">
    <property type="entry name" value="Type I PLP-dependent aspartate aminotransferase-like (Major domain)"/>
    <property type="match status" value="1"/>
</dbReference>
<dbReference type="InterPro" id="IPR005814">
    <property type="entry name" value="Aminotrans_3"/>
</dbReference>
<keyword evidence="4 5" id="KW-0663">Pyridoxal phosphate</keyword>
<dbReference type="InterPro" id="IPR049704">
    <property type="entry name" value="Aminotrans_3_PPA_site"/>
</dbReference>
<comment type="cofactor">
    <cofactor evidence="1">
        <name>pyridoxal 5'-phosphate</name>
        <dbReference type="ChEBI" id="CHEBI:597326"/>
    </cofactor>
</comment>
<keyword evidence="3 6" id="KW-0808">Transferase</keyword>
<dbReference type="Proteomes" id="UP000633509">
    <property type="component" value="Unassembled WGS sequence"/>
</dbReference>
<dbReference type="SUPFAM" id="SSF53383">
    <property type="entry name" value="PLP-dependent transferases"/>
    <property type="match status" value="1"/>
</dbReference>
<dbReference type="GO" id="GO:0033094">
    <property type="term" value="F:putrescine--2-oxoglutarate transaminase activity"/>
    <property type="evidence" value="ECO:0007669"/>
    <property type="project" value="UniProtKB-EC"/>
</dbReference>
<evidence type="ECO:0000256" key="4">
    <source>
        <dbReference type="ARBA" id="ARBA00022898"/>
    </source>
</evidence>
<dbReference type="Pfam" id="PF00202">
    <property type="entry name" value="Aminotran_3"/>
    <property type="match status" value="1"/>
</dbReference>
<proteinExistence type="inferred from homology"/>
<dbReference type="PIRSF" id="PIRSF000521">
    <property type="entry name" value="Transaminase_4ab_Lys_Orn"/>
    <property type="match status" value="1"/>
</dbReference>
<comment type="similarity">
    <text evidence="5">Belongs to the class-III pyridoxal-phosphate-dependent aminotransferase family.</text>
</comment>
<dbReference type="PANTHER" id="PTHR11986">
    <property type="entry name" value="AMINOTRANSFERASE CLASS III"/>
    <property type="match status" value="1"/>
</dbReference>
<dbReference type="InterPro" id="IPR015424">
    <property type="entry name" value="PyrdxlP-dep_Trfase"/>
</dbReference>
<accession>A0ABR9LNN9</accession>
<dbReference type="EC" id="2.6.1.82" evidence="6"/>
<reference evidence="6 7" key="1">
    <citation type="submission" date="2020-10" db="EMBL/GenBank/DDBJ databases">
        <title>Sequencing the genomes of 1000 actinobacteria strains.</title>
        <authorList>
            <person name="Klenk H.-P."/>
        </authorList>
    </citation>
    <scope>NUCLEOTIDE SEQUENCE [LARGE SCALE GENOMIC DNA]</scope>
    <source>
        <strain evidence="6 7">DSM 43173</strain>
    </source>
</reference>
<sequence>MHTTAAPSATARMAFTHMKRHLPPKQALSGRLTGNGAVEVGASGCHVELSDGRSALDFGSYAVTILGHRHPDVLEAVHRQLDLMPTATRLLTNPVTAAAAAALAAYLGGALNRVFFGANGADAVEAAIKLARLASGRDRIVAVQGGFHGKSLGALALTHHERFRGGLHDVLAPVVHVSPDDPDAVARECAAGDVAALVFEPLQGENGVRPLDGEVVRAWCAAAADHDTFVVADEIQTGLRRCGERSLALVTGLPVDAVLLGKSLGGGVLPLSAAVCSERLYAPLLADPTVHSTTFSGHPLACAALPVALEAIEASAVQGRVVAAAMERGLARIRHEHAHLVEEVRGRGLLWGLDLPSEDLTAKLIVRLAHAGLLVSPCMSRPATLRLMPPMVAGVAEVEQALEILSSVLSELPAHPGAKT</sequence>
<dbReference type="CDD" id="cd00610">
    <property type="entry name" value="OAT_like"/>
    <property type="match status" value="1"/>
</dbReference>
<evidence type="ECO:0000256" key="1">
    <source>
        <dbReference type="ARBA" id="ARBA00001933"/>
    </source>
</evidence>
<evidence type="ECO:0000256" key="3">
    <source>
        <dbReference type="ARBA" id="ARBA00022679"/>
    </source>
</evidence>
<dbReference type="InterPro" id="IPR015421">
    <property type="entry name" value="PyrdxlP-dep_Trfase_major"/>
</dbReference>